<comment type="caution">
    <text evidence="1">The sequence shown here is derived from an EMBL/GenBank/DDBJ whole genome shotgun (WGS) entry which is preliminary data.</text>
</comment>
<sequence length="238" mass="26567">MFHGRSFTMPDAAPLYSGVPINYKGFRKLSVLCKANPDGIRKTLPPVFTPIGDIIEIFLMNVVEVDGLDPYMEGGIVIPCKYEDTVGAHVVYEYVTDDDSMAAGREIWGYPKKLAEMTFEESGNSVHSTLTRRGVQLISIDFEKDNSVADYLRPTMQPRLQLKRFVRADGTGFDMDQIITNTLTGSTVREQHLGNAKVTINGSKQDPLEWFEPLGIVGSEFIVADFVLGYGKVLKEKY</sequence>
<evidence type="ECO:0000313" key="2">
    <source>
        <dbReference type="Proteomes" id="UP001205919"/>
    </source>
</evidence>
<dbReference type="GO" id="GO:0016829">
    <property type="term" value="F:lyase activity"/>
    <property type="evidence" value="ECO:0007669"/>
    <property type="project" value="InterPro"/>
</dbReference>
<dbReference type="EMBL" id="JANFYT010000002">
    <property type="protein sequence ID" value="MCQ4812995.1"/>
    <property type="molecule type" value="Genomic_DNA"/>
</dbReference>
<dbReference type="Gene3D" id="2.40.400.10">
    <property type="entry name" value="Acetoacetate decarboxylase-like"/>
    <property type="match status" value="1"/>
</dbReference>
<accession>A0AAW5K1G6</accession>
<reference evidence="1 2" key="1">
    <citation type="submission" date="2022-06" db="EMBL/GenBank/DDBJ databases">
        <title>Isolation of gut microbiota from human fecal samples.</title>
        <authorList>
            <person name="Pamer E.G."/>
            <person name="Barat B."/>
            <person name="Waligurski E."/>
            <person name="Medina S."/>
            <person name="Paddock L."/>
            <person name="Mostad J."/>
        </authorList>
    </citation>
    <scope>NUCLEOTIDE SEQUENCE [LARGE SCALE GENOMIC DNA]</scope>
    <source>
        <strain evidence="1 2">DFI.9.90</strain>
    </source>
</reference>
<dbReference type="RefSeq" id="WP_256181184.1">
    <property type="nucleotide sequence ID" value="NZ_JANFYT010000002.1"/>
</dbReference>
<dbReference type="Proteomes" id="UP001205919">
    <property type="component" value="Unassembled WGS sequence"/>
</dbReference>
<name>A0AAW5K1G6_9BACT</name>
<dbReference type="AlphaFoldDB" id="A0AAW5K1G6"/>
<organism evidence="1 2">
    <name type="scientific">Cloacibacillus evryensis</name>
    <dbReference type="NCBI Taxonomy" id="508460"/>
    <lineage>
        <taxon>Bacteria</taxon>
        <taxon>Thermotogati</taxon>
        <taxon>Synergistota</taxon>
        <taxon>Synergistia</taxon>
        <taxon>Synergistales</taxon>
        <taxon>Synergistaceae</taxon>
        <taxon>Cloacibacillus</taxon>
    </lineage>
</organism>
<dbReference type="InterPro" id="IPR023375">
    <property type="entry name" value="ADC_dom_sf"/>
</dbReference>
<proteinExistence type="predicted"/>
<dbReference type="InterPro" id="IPR010451">
    <property type="entry name" value="Acetoacetate_decarboxylase"/>
</dbReference>
<evidence type="ECO:0000313" key="1">
    <source>
        <dbReference type="EMBL" id="MCQ4812995.1"/>
    </source>
</evidence>
<keyword evidence="2" id="KW-1185">Reference proteome</keyword>
<dbReference type="Pfam" id="PF06314">
    <property type="entry name" value="ADC"/>
    <property type="match status" value="1"/>
</dbReference>
<gene>
    <name evidence="1" type="ORF">NE630_00995</name>
</gene>
<protein>
    <submittedName>
        <fullName evidence="1">Acetoacetate decarboxylase family protein</fullName>
    </submittedName>
</protein>
<dbReference type="SUPFAM" id="SSF160104">
    <property type="entry name" value="Acetoacetate decarboxylase-like"/>
    <property type="match status" value="1"/>
</dbReference>